<name>A0A9P6E2F3_9AGAM</name>
<evidence type="ECO:0000256" key="1">
    <source>
        <dbReference type="SAM" id="MobiDB-lite"/>
    </source>
</evidence>
<gene>
    <name evidence="2" type="ORF">BS47DRAFT_1357669</name>
</gene>
<dbReference type="Proteomes" id="UP000886523">
    <property type="component" value="Unassembled WGS sequence"/>
</dbReference>
<protein>
    <submittedName>
        <fullName evidence="2">Uncharacterized protein</fullName>
    </submittedName>
</protein>
<feature type="region of interest" description="Disordered" evidence="1">
    <location>
        <begin position="40"/>
        <end position="60"/>
    </location>
</feature>
<comment type="caution">
    <text evidence="2">The sequence shown here is derived from an EMBL/GenBank/DDBJ whole genome shotgun (WGS) entry which is preliminary data.</text>
</comment>
<dbReference type="AlphaFoldDB" id="A0A9P6E2F3"/>
<feature type="compositionally biased region" description="Basic residues" evidence="1">
    <location>
        <begin position="172"/>
        <end position="189"/>
    </location>
</feature>
<feature type="compositionally biased region" description="Polar residues" evidence="1">
    <location>
        <begin position="98"/>
        <end position="110"/>
    </location>
</feature>
<evidence type="ECO:0000313" key="3">
    <source>
        <dbReference type="Proteomes" id="UP000886523"/>
    </source>
</evidence>
<organism evidence="2 3">
    <name type="scientific">Hydnum rufescens UP504</name>
    <dbReference type="NCBI Taxonomy" id="1448309"/>
    <lineage>
        <taxon>Eukaryota</taxon>
        <taxon>Fungi</taxon>
        <taxon>Dikarya</taxon>
        <taxon>Basidiomycota</taxon>
        <taxon>Agaricomycotina</taxon>
        <taxon>Agaricomycetes</taxon>
        <taxon>Cantharellales</taxon>
        <taxon>Hydnaceae</taxon>
        <taxon>Hydnum</taxon>
    </lineage>
</organism>
<keyword evidence="3" id="KW-1185">Reference proteome</keyword>
<feature type="region of interest" description="Disordered" evidence="1">
    <location>
        <begin position="242"/>
        <end position="263"/>
    </location>
</feature>
<feature type="compositionally biased region" description="Basic residues" evidence="1">
    <location>
        <begin position="47"/>
        <end position="60"/>
    </location>
</feature>
<reference evidence="2" key="1">
    <citation type="journal article" date="2020" name="Nat. Commun.">
        <title>Large-scale genome sequencing of mycorrhizal fungi provides insights into the early evolution of symbiotic traits.</title>
        <authorList>
            <person name="Miyauchi S."/>
            <person name="Kiss E."/>
            <person name="Kuo A."/>
            <person name="Drula E."/>
            <person name="Kohler A."/>
            <person name="Sanchez-Garcia M."/>
            <person name="Morin E."/>
            <person name="Andreopoulos B."/>
            <person name="Barry K.W."/>
            <person name="Bonito G."/>
            <person name="Buee M."/>
            <person name="Carver A."/>
            <person name="Chen C."/>
            <person name="Cichocki N."/>
            <person name="Clum A."/>
            <person name="Culley D."/>
            <person name="Crous P.W."/>
            <person name="Fauchery L."/>
            <person name="Girlanda M."/>
            <person name="Hayes R.D."/>
            <person name="Keri Z."/>
            <person name="LaButti K."/>
            <person name="Lipzen A."/>
            <person name="Lombard V."/>
            <person name="Magnuson J."/>
            <person name="Maillard F."/>
            <person name="Murat C."/>
            <person name="Nolan M."/>
            <person name="Ohm R.A."/>
            <person name="Pangilinan J."/>
            <person name="Pereira M.F."/>
            <person name="Perotto S."/>
            <person name="Peter M."/>
            <person name="Pfister S."/>
            <person name="Riley R."/>
            <person name="Sitrit Y."/>
            <person name="Stielow J.B."/>
            <person name="Szollosi G."/>
            <person name="Zifcakova L."/>
            <person name="Stursova M."/>
            <person name="Spatafora J.W."/>
            <person name="Tedersoo L."/>
            <person name="Vaario L.M."/>
            <person name="Yamada A."/>
            <person name="Yan M."/>
            <person name="Wang P."/>
            <person name="Xu J."/>
            <person name="Bruns T."/>
            <person name="Baldrian P."/>
            <person name="Vilgalys R."/>
            <person name="Dunand C."/>
            <person name="Henrissat B."/>
            <person name="Grigoriev I.V."/>
            <person name="Hibbett D."/>
            <person name="Nagy L.G."/>
            <person name="Martin F.M."/>
        </authorList>
    </citation>
    <scope>NUCLEOTIDE SEQUENCE</scope>
    <source>
        <strain evidence="2">UP504</strain>
    </source>
</reference>
<feature type="region of interest" description="Disordered" evidence="1">
    <location>
        <begin position="14"/>
        <end position="33"/>
    </location>
</feature>
<accession>A0A9P6E2F3</accession>
<feature type="region of interest" description="Disordered" evidence="1">
    <location>
        <begin position="79"/>
        <end position="207"/>
    </location>
</feature>
<evidence type="ECO:0000313" key="2">
    <source>
        <dbReference type="EMBL" id="KAF9520180.1"/>
    </source>
</evidence>
<proteinExistence type="predicted"/>
<sequence length="286" mass="32401">MTTHLLLQVSSFTRTNSNTKPPAAPGIDTRPVRTGMTHITTYPNKSPHLKSRTVHGHGVKRGTTHPPWWILNSNLYEPAEPNPMTPNPPNERRPTNACPTNARETNTRPMNTRPTKTRHTNTTRPPKPDNPPNEHGQTASRQTKLSKPHTHQSRSFPSAKTHPTRTSCTIHPLRRVHFTAQHPTRRMHRSGPGQNTGPRSHPYPPILDFPQHIRGRNKYSATHPLQRVSPLPDIRLDKCTDQVQSKTQDRAAPHTPDPQFSATMKHETNTVPHTRRSGLSYNRYCL</sequence>
<dbReference type="EMBL" id="MU128913">
    <property type="protein sequence ID" value="KAF9520180.1"/>
    <property type="molecule type" value="Genomic_DNA"/>
</dbReference>
<feature type="compositionally biased region" description="Pro residues" evidence="1">
    <location>
        <begin position="80"/>
        <end position="89"/>
    </location>
</feature>